<dbReference type="Proteomes" id="UP000216225">
    <property type="component" value="Unassembled WGS sequence"/>
</dbReference>
<comment type="caution">
    <text evidence="4">The sequence shown here is derived from an EMBL/GenBank/DDBJ whole genome shotgun (WGS) entry which is preliminary data.</text>
</comment>
<evidence type="ECO:0000259" key="3">
    <source>
        <dbReference type="Pfam" id="PF26109"/>
    </source>
</evidence>
<feature type="domain" description="DNA-binding transcriptional repressor CapW winged helix-turn-helix" evidence="3">
    <location>
        <begin position="11"/>
        <end position="91"/>
    </location>
</feature>
<feature type="domain" description="DNA-binding transcriptional repressor CapW C-terminal dimerisation" evidence="2">
    <location>
        <begin position="213"/>
        <end position="278"/>
    </location>
</feature>
<sequence>MKQADKIRWGIERRLEFIEFRVYWEGGIRRVDLTDTFGVSVPKASGDLGLYQELAPGNMVYDSSEKKYVATEQFSPKFCDVSAEKYLAYLKDSAGEQLQLAGSWMSQIPAADTMPLPTRKVRPEVLKPLVAAVRNNQSVEISYHSLNRERAERAWRRISPHAFAFDGMRWHVRAFCHRDSQFKDFVLSRCNGVRDAQAPGCDAAQDHLWHERVEVVLQANPRLSPHQRAAIEEDYAMENHRLTLSVRKALLFYLEKFLRLDYPDEGVPPEAKPLCVVNGQVFSRQAP</sequence>
<feature type="domain" description="WYL" evidence="1">
    <location>
        <begin position="124"/>
        <end position="191"/>
    </location>
</feature>
<dbReference type="PROSITE" id="PS52050">
    <property type="entry name" value="WYL"/>
    <property type="match status" value="1"/>
</dbReference>
<dbReference type="InterPro" id="IPR059019">
    <property type="entry name" value="WHD_CapW"/>
</dbReference>
<dbReference type="Pfam" id="PF26107">
    <property type="entry name" value="BrxR_CTD"/>
    <property type="match status" value="1"/>
</dbReference>
<accession>A0A3R7HWX5</accession>
<name>A0A3R7HWX5_9BURK</name>
<proteinExistence type="predicted"/>
<dbReference type="Pfam" id="PF13280">
    <property type="entry name" value="WYL"/>
    <property type="match status" value="1"/>
</dbReference>
<dbReference type="AlphaFoldDB" id="A0A3R7HWX5"/>
<evidence type="ECO:0000313" key="4">
    <source>
        <dbReference type="EMBL" id="RKJ98601.1"/>
    </source>
</evidence>
<dbReference type="InterPro" id="IPR059020">
    <property type="entry name" value="CapW_CTD"/>
</dbReference>
<evidence type="ECO:0000259" key="2">
    <source>
        <dbReference type="Pfam" id="PF26107"/>
    </source>
</evidence>
<dbReference type="InterPro" id="IPR026881">
    <property type="entry name" value="WYL_dom"/>
</dbReference>
<dbReference type="InterPro" id="IPR051534">
    <property type="entry name" value="CBASS_pafABC_assoc_protein"/>
</dbReference>
<dbReference type="EMBL" id="NKDB02000001">
    <property type="protein sequence ID" value="RKJ98601.1"/>
    <property type="molecule type" value="Genomic_DNA"/>
</dbReference>
<organism evidence="4 5">
    <name type="scientific">Alicycliphilus denitrificans</name>
    <dbReference type="NCBI Taxonomy" id="179636"/>
    <lineage>
        <taxon>Bacteria</taxon>
        <taxon>Pseudomonadati</taxon>
        <taxon>Pseudomonadota</taxon>
        <taxon>Betaproteobacteria</taxon>
        <taxon>Burkholderiales</taxon>
        <taxon>Comamonadaceae</taxon>
        <taxon>Alicycliphilus</taxon>
    </lineage>
</organism>
<dbReference type="PANTHER" id="PTHR34580:SF3">
    <property type="entry name" value="PROTEIN PAFB"/>
    <property type="match status" value="1"/>
</dbReference>
<evidence type="ECO:0000313" key="5">
    <source>
        <dbReference type="Proteomes" id="UP000216225"/>
    </source>
</evidence>
<dbReference type="Pfam" id="PF26109">
    <property type="entry name" value="WHD_BrxR"/>
    <property type="match status" value="1"/>
</dbReference>
<dbReference type="PIRSF" id="PIRSF015558">
    <property type="entry name" value="Txn_reg_DeoR_prd"/>
    <property type="match status" value="1"/>
</dbReference>
<gene>
    <name evidence="4" type="ORF">CE154_002220</name>
</gene>
<dbReference type="RefSeq" id="WP_094434775.1">
    <property type="nucleotide sequence ID" value="NZ_NKDB02000001.1"/>
</dbReference>
<reference evidence="4 5" key="1">
    <citation type="submission" date="2018-09" db="EMBL/GenBank/DDBJ databases">
        <title>Genome comparison of Alicycliphilus sp. BQ1, a polyurethanolytic bacterium, with its closest phylogenetic relatives Alicycliphilus denitrificans BC and K601, unable to attack polyurethane.</title>
        <authorList>
            <person name="Loza-Tavera H."/>
            <person name="Lozano L."/>
            <person name="Cevallos M."/>
            <person name="Maya-Lucas O."/>
            <person name="Garcia-Mena J."/>
            <person name="Hernandez J."/>
        </authorList>
    </citation>
    <scope>NUCLEOTIDE SEQUENCE [LARGE SCALE GENOMIC DNA]</scope>
    <source>
        <strain evidence="4 5">BQ1</strain>
    </source>
</reference>
<evidence type="ECO:0000259" key="1">
    <source>
        <dbReference type="Pfam" id="PF13280"/>
    </source>
</evidence>
<protein>
    <submittedName>
        <fullName evidence="4">WYL domain-containing protein</fullName>
    </submittedName>
</protein>
<dbReference type="PANTHER" id="PTHR34580">
    <property type="match status" value="1"/>
</dbReference>
<dbReference type="InterPro" id="IPR016634">
    <property type="entry name" value="CapW-like"/>
</dbReference>